<dbReference type="GO" id="GO:0006412">
    <property type="term" value="P:translation"/>
    <property type="evidence" value="ECO:0007669"/>
    <property type="project" value="UniProtKB-UniRule"/>
</dbReference>
<dbReference type="InterPro" id="IPR018254">
    <property type="entry name" value="Ribosomal_uL29_CS"/>
</dbReference>
<dbReference type="InterPro" id="IPR050063">
    <property type="entry name" value="Ribosomal_protein_uL29"/>
</dbReference>
<reference evidence="6 7" key="1">
    <citation type="submission" date="2016-01" db="EMBL/GenBank/DDBJ databases">
        <title>The new phylogeny of the genus Mycobacterium.</title>
        <authorList>
            <person name="Tarcisio F."/>
            <person name="Conor M."/>
            <person name="Antonella G."/>
            <person name="Elisabetta G."/>
            <person name="Giulia F.S."/>
            <person name="Sara T."/>
            <person name="Anna F."/>
            <person name="Clotilde B."/>
            <person name="Roberto B."/>
            <person name="Veronica D.S."/>
            <person name="Fabio R."/>
            <person name="Monica P."/>
            <person name="Olivier J."/>
            <person name="Enrico T."/>
            <person name="Nicola S."/>
        </authorList>
    </citation>
    <scope>NUCLEOTIDE SEQUENCE [LARGE SCALE GENOMIC DNA]</scope>
    <source>
        <strain evidence="6 7">DSM 44164</strain>
    </source>
</reference>
<dbReference type="Gene3D" id="1.10.287.310">
    <property type="match status" value="1"/>
</dbReference>
<accession>A0A1X1ZN03</accession>
<dbReference type="GO" id="GO:0003735">
    <property type="term" value="F:structural constituent of ribosome"/>
    <property type="evidence" value="ECO:0007669"/>
    <property type="project" value="InterPro"/>
</dbReference>
<evidence type="ECO:0000256" key="2">
    <source>
        <dbReference type="ARBA" id="ARBA00022980"/>
    </source>
</evidence>
<name>A0A1X1ZN03_MYCNO</name>
<dbReference type="STRING" id="1782.AWC18_02880"/>
<sequence>MAVGVTAGELRELSGDELVEQLRESKEELFNLRFQMATGQLTNNRRLRTVRHQIARIYTVLRERELGLAPAPAGSEGEAS</sequence>
<dbReference type="RefSeq" id="WP_085137274.1">
    <property type="nucleotide sequence ID" value="NZ_LQPI01000021.1"/>
</dbReference>
<evidence type="ECO:0000256" key="4">
    <source>
        <dbReference type="ARBA" id="ARBA00035204"/>
    </source>
</evidence>
<gene>
    <name evidence="5" type="primary">rpmC</name>
    <name evidence="6" type="ORF">AWC18_02880</name>
</gene>
<dbReference type="PROSITE" id="PS00579">
    <property type="entry name" value="RIBOSOMAL_L29"/>
    <property type="match status" value="1"/>
</dbReference>
<dbReference type="SUPFAM" id="SSF46561">
    <property type="entry name" value="Ribosomal protein L29 (L29p)"/>
    <property type="match status" value="1"/>
</dbReference>
<keyword evidence="2 5" id="KW-0689">Ribosomal protein</keyword>
<dbReference type="GO" id="GO:0022625">
    <property type="term" value="C:cytosolic large ribosomal subunit"/>
    <property type="evidence" value="ECO:0007669"/>
    <property type="project" value="TreeGrafter"/>
</dbReference>
<dbReference type="PANTHER" id="PTHR10916">
    <property type="entry name" value="60S RIBOSOMAL PROTEIN L35/50S RIBOSOMAL PROTEIN L29"/>
    <property type="match status" value="1"/>
</dbReference>
<evidence type="ECO:0000313" key="7">
    <source>
        <dbReference type="Proteomes" id="UP000193108"/>
    </source>
</evidence>
<dbReference type="CDD" id="cd00427">
    <property type="entry name" value="Ribosomal_L29_HIP"/>
    <property type="match status" value="1"/>
</dbReference>
<protein>
    <recommendedName>
        <fullName evidence="4 5">Large ribosomal subunit protein uL29</fullName>
    </recommendedName>
</protein>
<dbReference type="InterPro" id="IPR036049">
    <property type="entry name" value="Ribosomal_uL29_sf"/>
</dbReference>
<dbReference type="Pfam" id="PF00831">
    <property type="entry name" value="Ribosomal_L29"/>
    <property type="match status" value="1"/>
</dbReference>
<dbReference type="Proteomes" id="UP000193108">
    <property type="component" value="Unassembled WGS sequence"/>
</dbReference>
<keyword evidence="7" id="KW-1185">Reference proteome</keyword>
<dbReference type="FunFam" id="1.10.287.310:FF:000001">
    <property type="entry name" value="50S ribosomal protein L29"/>
    <property type="match status" value="1"/>
</dbReference>
<dbReference type="AlphaFoldDB" id="A0A1X1ZN03"/>
<comment type="similarity">
    <text evidence="1 5">Belongs to the universal ribosomal protein uL29 family.</text>
</comment>
<comment type="caution">
    <text evidence="6">The sequence shown here is derived from an EMBL/GenBank/DDBJ whole genome shotgun (WGS) entry which is preliminary data.</text>
</comment>
<keyword evidence="3 5" id="KW-0687">Ribonucleoprotein</keyword>
<organism evidence="6 7">
    <name type="scientific">Mycolicibacter nonchromogenicus</name>
    <name type="common">Mycobacterium nonchromogenicum</name>
    <dbReference type="NCBI Taxonomy" id="1782"/>
    <lineage>
        <taxon>Bacteria</taxon>
        <taxon>Bacillati</taxon>
        <taxon>Actinomycetota</taxon>
        <taxon>Actinomycetes</taxon>
        <taxon>Mycobacteriales</taxon>
        <taxon>Mycobacteriaceae</taxon>
        <taxon>Mycolicibacter</taxon>
    </lineage>
</organism>
<dbReference type="NCBIfam" id="TIGR00012">
    <property type="entry name" value="L29"/>
    <property type="match status" value="1"/>
</dbReference>
<dbReference type="HAMAP" id="MF_00374">
    <property type="entry name" value="Ribosomal_uL29"/>
    <property type="match status" value="1"/>
</dbReference>
<proteinExistence type="inferred from homology"/>
<dbReference type="EMBL" id="LQPI01000021">
    <property type="protein sequence ID" value="ORW24710.1"/>
    <property type="molecule type" value="Genomic_DNA"/>
</dbReference>
<evidence type="ECO:0000256" key="1">
    <source>
        <dbReference type="ARBA" id="ARBA00009254"/>
    </source>
</evidence>
<evidence type="ECO:0000313" key="6">
    <source>
        <dbReference type="EMBL" id="ORW24710.1"/>
    </source>
</evidence>
<dbReference type="InterPro" id="IPR001854">
    <property type="entry name" value="Ribosomal_uL29"/>
</dbReference>
<dbReference type="PANTHER" id="PTHR10916:SF0">
    <property type="entry name" value="LARGE RIBOSOMAL SUBUNIT PROTEIN UL29C"/>
    <property type="match status" value="1"/>
</dbReference>
<evidence type="ECO:0000256" key="5">
    <source>
        <dbReference type="HAMAP-Rule" id="MF_00374"/>
    </source>
</evidence>
<evidence type="ECO:0000256" key="3">
    <source>
        <dbReference type="ARBA" id="ARBA00023274"/>
    </source>
</evidence>